<reference evidence="9" key="1">
    <citation type="submission" date="2020-09" db="EMBL/GenBank/DDBJ databases">
        <title>A novel bacterium of genus Paenibacillus, isolated from South China Sea.</title>
        <authorList>
            <person name="Huang H."/>
            <person name="Mo K."/>
            <person name="Hu Y."/>
        </authorList>
    </citation>
    <scope>NUCLEOTIDE SEQUENCE</scope>
    <source>
        <strain evidence="9">IB182496</strain>
    </source>
</reference>
<comment type="catalytic activity">
    <reaction evidence="5">
        <text>L-homocysteine + H2O = 2-oxobutanoate + hydrogen sulfide + NH4(+) + H(+)</text>
        <dbReference type="Rhea" id="RHEA:14501"/>
        <dbReference type="ChEBI" id="CHEBI:15377"/>
        <dbReference type="ChEBI" id="CHEBI:15378"/>
        <dbReference type="ChEBI" id="CHEBI:16763"/>
        <dbReference type="ChEBI" id="CHEBI:28938"/>
        <dbReference type="ChEBI" id="CHEBI:29919"/>
        <dbReference type="ChEBI" id="CHEBI:58199"/>
        <dbReference type="EC" id="4.4.1.2"/>
    </reaction>
    <physiologicalReaction direction="left-to-right" evidence="5">
        <dbReference type="Rhea" id="RHEA:14502"/>
    </physiologicalReaction>
</comment>
<dbReference type="InterPro" id="IPR000277">
    <property type="entry name" value="Cys/Met-Metab_PyrdxlP-dep_enz"/>
</dbReference>
<dbReference type="EMBL" id="JACXIZ010000032">
    <property type="protein sequence ID" value="MBD2847052.1"/>
    <property type="molecule type" value="Genomic_DNA"/>
</dbReference>
<keyword evidence="10" id="KW-1185">Reference proteome</keyword>
<evidence type="ECO:0000256" key="7">
    <source>
        <dbReference type="PIRSR" id="PIRSR001434-2"/>
    </source>
</evidence>
<feature type="modified residue" description="N6-(pyridoxal phosphate)lysine" evidence="7">
    <location>
        <position position="196"/>
    </location>
</feature>
<dbReference type="PANTHER" id="PTHR11808">
    <property type="entry name" value="TRANS-SULFURATION ENZYME FAMILY MEMBER"/>
    <property type="match status" value="1"/>
</dbReference>
<name>A0A927GTU2_9BACL</name>
<accession>A0A927GTU2</accession>
<dbReference type="GO" id="GO:0019346">
    <property type="term" value="P:transsulfuration"/>
    <property type="evidence" value="ECO:0007669"/>
    <property type="project" value="InterPro"/>
</dbReference>
<evidence type="ECO:0000256" key="6">
    <source>
        <dbReference type="ARBA" id="ARBA00052699"/>
    </source>
</evidence>
<dbReference type="Gene3D" id="3.90.1150.10">
    <property type="entry name" value="Aspartate Aminotransferase, domain 1"/>
    <property type="match status" value="1"/>
</dbReference>
<dbReference type="GO" id="GO:0008483">
    <property type="term" value="F:transaminase activity"/>
    <property type="evidence" value="ECO:0007669"/>
    <property type="project" value="UniProtKB-KW"/>
</dbReference>
<evidence type="ECO:0000256" key="5">
    <source>
        <dbReference type="ARBA" id="ARBA00048780"/>
    </source>
</evidence>
<organism evidence="9 10">
    <name type="scientific">Paenibacillus sabuli</name>
    <dbReference type="NCBI Taxonomy" id="2772509"/>
    <lineage>
        <taxon>Bacteria</taxon>
        <taxon>Bacillati</taxon>
        <taxon>Bacillota</taxon>
        <taxon>Bacilli</taxon>
        <taxon>Bacillales</taxon>
        <taxon>Paenibacillaceae</taxon>
        <taxon>Paenibacillus</taxon>
    </lineage>
</organism>
<keyword evidence="2 7" id="KW-0663">Pyridoxal phosphate</keyword>
<protein>
    <recommendedName>
        <fullName evidence="3">homocysteine desulfhydrase</fullName>
        <ecNumber evidence="3">4.4.1.2</ecNumber>
    </recommendedName>
    <alternativeName>
        <fullName evidence="4">Homocysteine desulfhydrase</fullName>
    </alternativeName>
</protein>
<dbReference type="CDD" id="cd00614">
    <property type="entry name" value="CGS_like"/>
    <property type="match status" value="1"/>
</dbReference>
<dbReference type="GO" id="GO:0018826">
    <property type="term" value="F:methionine gamma-lyase activity"/>
    <property type="evidence" value="ECO:0007669"/>
    <property type="project" value="UniProtKB-EC"/>
</dbReference>
<dbReference type="GO" id="GO:0047982">
    <property type="term" value="F:homocysteine desulfhydrase activity"/>
    <property type="evidence" value="ECO:0007669"/>
    <property type="project" value="UniProtKB-EC"/>
</dbReference>
<gene>
    <name evidence="9" type="ORF">IDH44_17785</name>
</gene>
<dbReference type="RefSeq" id="WP_190920031.1">
    <property type="nucleotide sequence ID" value="NZ_JACXIZ010000032.1"/>
</dbReference>
<dbReference type="Proteomes" id="UP000621560">
    <property type="component" value="Unassembled WGS sequence"/>
</dbReference>
<evidence type="ECO:0000256" key="1">
    <source>
        <dbReference type="ARBA" id="ARBA00001933"/>
    </source>
</evidence>
<dbReference type="AlphaFoldDB" id="A0A927GTU2"/>
<evidence type="ECO:0000313" key="9">
    <source>
        <dbReference type="EMBL" id="MBD2847052.1"/>
    </source>
</evidence>
<keyword evidence="9" id="KW-0032">Aminotransferase</keyword>
<evidence type="ECO:0000256" key="8">
    <source>
        <dbReference type="RuleBase" id="RU362118"/>
    </source>
</evidence>
<evidence type="ECO:0000256" key="3">
    <source>
        <dbReference type="ARBA" id="ARBA00047175"/>
    </source>
</evidence>
<comment type="cofactor">
    <cofactor evidence="1 8">
        <name>pyridoxal 5'-phosphate</name>
        <dbReference type="ChEBI" id="CHEBI:597326"/>
    </cofactor>
</comment>
<dbReference type="Pfam" id="PF01053">
    <property type="entry name" value="Cys_Met_Meta_PP"/>
    <property type="match status" value="1"/>
</dbReference>
<dbReference type="InterPro" id="IPR015424">
    <property type="entry name" value="PyrdxlP-dep_Trfase"/>
</dbReference>
<proteinExistence type="inferred from homology"/>
<evidence type="ECO:0000256" key="4">
    <source>
        <dbReference type="ARBA" id="ARBA00047199"/>
    </source>
</evidence>
<dbReference type="InterPro" id="IPR015422">
    <property type="entry name" value="PyrdxlP-dep_Trfase_small"/>
</dbReference>
<dbReference type="Gene3D" id="3.40.640.10">
    <property type="entry name" value="Type I PLP-dependent aspartate aminotransferase-like (Major domain)"/>
    <property type="match status" value="1"/>
</dbReference>
<comment type="catalytic activity">
    <reaction evidence="6">
        <text>L-methionine + H2O = methanethiol + 2-oxobutanoate + NH4(+)</text>
        <dbReference type="Rhea" id="RHEA:23800"/>
        <dbReference type="ChEBI" id="CHEBI:15377"/>
        <dbReference type="ChEBI" id="CHEBI:16007"/>
        <dbReference type="ChEBI" id="CHEBI:16763"/>
        <dbReference type="ChEBI" id="CHEBI:28938"/>
        <dbReference type="ChEBI" id="CHEBI:57844"/>
        <dbReference type="EC" id="4.4.1.11"/>
    </reaction>
    <physiologicalReaction direction="left-to-right" evidence="6">
        <dbReference type="Rhea" id="RHEA:23801"/>
    </physiologicalReaction>
</comment>
<evidence type="ECO:0000256" key="2">
    <source>
        <dbReference type="ARBA" id="ARBA00022898"/>
    </source>
</evidence>
<dbReference type="SUPFAM" id="SSF53383">
    <property type="entry name" value="PLP-dependent transferases"/>
    <property type="match status" value="1"/>
</dbReference>
<dbReference type="InterPro" id="IPR015421">
    <property type="entry name" value="PyrdxlP-dep_Trfase_major"/>
</dbReference>
<dbReference type="PANTHER" id="PTHR11808:SF80">
    <property type="entry name" value="CYSTATHIONINE GAMMA-LYASE"/>
    <property type="match status" value="1"/>
</dbReference>
<dbReference type="PIRSF" id="PIRSF001434">
    <property type="entry name" value="CGS"/>
    <property type="match status" value="1"/>
</dbReference>
<dbReference type="GO" id="GO:0030170">
    <property type="term" value="F:pyridoxal phosphate binding"/>
    <property type="evidence" value="ECO:0007669"/>
    <property type="project" value="InterPro"/>
</dbReference>
<dbReference type="FunFam" id="3.40.640.10:FF:000046">
    <property type="entry name" value="Cystathionine gamma-lyase"/>
    <property type="match status" value="1"/>
</dbReference>
<evidence type="ECO:0000313" key="10">
    <source>
        <dbReference type="Proteomes" id="UP000621560"/>
    </source>
</evidence>
<dbReference type="EC" id="4.4.1.2" evidence="3"/>
<sequence>MTNRKQDICMHGGDDYDRFHGAVVPPIYQSSLYTRKTKNHGYTYSRVANPTVEVAERKLALLEEGEAALAFSSGMAAITAGILHYAKQGAHIVTLRSVYTPARLFLEDYLPRFGIETTLVSGERIEDFEAAIRDNTSLVYLESPVSNVFSLQDLGAIAELARSKGIATMVDNTYATPLYQNPLRLGIDAVVHSASKYLGGHSDLIGGVLIGSAALCEQMKHAERGMLGAVMDPQTAALLTRGLRTLPVRMAQHAANAAEVAQFLASHPAVERVYYPGLADHPQSELVRRQMSGSSGLMSFIPKADEERIKELPKALEVFEIGPSWGGFESLMNFPGVGLPEEALTHTGIPRGLVRISVGLESAAAIMEDLDRGLRRIART</sequence>
<comment type="similarity">
    <text evidence="8">Belongs to the trans-sulfuration enzymes family.</text>
</comment>
<dbReference type="GO" id="GO:0005737">
    <property type="term" value="C:cytoplasm"/>
    <property type="evidence" value="ECO:0007669"/>
    <property type="project" value="TreeGrafter"/>
</dbReference>
<keyword evidence="9" id="KW-0808">Transferase</keyword>
<comment type="caution">
    <text evidence="9">The sequence shown here is derived from an EMBL/GenBank/DDBJ whole genome shotgun (WGS) entry which is preliminary data.</text>
</comment>